<dbReference type="InterPro" id="IPR050595">
    <property type="entry name" value="Bact_response_regulator"/>
</dbReference>
<accession>A0A372NXG3</accession>
<dbReference type="Gene3D" id="3.40.50.2300">
    <property type="match status" value="1"/>
</dbReference>
<feature type="modified residue" description="4-aspartylphosphate" evidence="2">
    <location>
        <position position="53"/>
    </location>
</feature>
<dbReference type="SUPFAM" id="SSF52172">
    <property type="entry name" value="CheY-like"/>
    <property type="match status" value="1"/>
</dbReference>
<dbReference type="RefSeq" id="WP_117390371.1">
    <property type="nucleotide sequence ID" value="NZ_QWDC01000001.1"/>
</dbReference>
<dbReference type="PANTHER" id="PTHR44591:SF3">
    <property type="entry name" value="RESPONSE REGULATORY DOMAIN-CONTAINING PROTEIN"/>
    <property type="match status" value="1"/>
</dbReference>
<feature type="domain" description="Response regulatory" evidence="3">
    <location>
        <begin position="4"/>
        <end position="118"/>
    </location>
</feature>
<protein>
    <submittedName>
        <fullName evidence="4">Response regulator</fullName>
    </submittedName>
</protein>
<evidence type="ECO:0000313" key="4">
    <source>
        <dbReference type="EMBL" id="RFZ94813.1"/>
    </source>
</evidence>
<dbReference type="EMBL" id="QWDC01000001">
    <property type="protein sequence ID" value="RFZ94813.1"/>
    <property type="molecule type" value="Genomic_DNA"/>
</dbReference>
<comment type="caution">
    <text evidence="4">The sequence shown here is derived from an EMBL/GenBank/DDBJ whole genome shotgun (WGS) entry which is preliminary data.</text>
</comment>
<gene>
    <name evidence="4" type="ORF">D0C36_04570</name>
</gene>
<reference evidence="4 5" key="1">
    <citation type="submission" date="2018-08" db="EMBL/GenBank/DDBJ databases">
        <title>Mucilaginibacter sp. MYSH2.</title>
        <authorList>
            <person name="Seo T."/>
        </authorList>
    </citation>
    <scope>NUCLEOTIDE SEQUENCE [LARGE SCALE GENOMIC DNA]</scope>
    <source>
        <strain evidence="4 5">MYSH2</strain>
    </source>
</reference>
<evidence type="ECO:0000256" key="2">
    <source>
        <dbReference type="PROSITE-ProRule" id="PRU00169"/>
    </source>
</evidence>
<dbReference type="SMART" id="SM00448">
    <property type="entry name" value="REC"/>
    <property type="match status" value="1"/>
</dbReference>
<name>A0A372NXG3_9SPHI</name>
<keyword evidence="1 2" id="KW-0597">Phosphoprotein</keyword>
<dbReference type="Pfam" id="PF00072">
    <property type="entry name" value="Response_reg"/>
    <property type="match status" value="1"/>
</dbReference>
<keyword evidence="5" id="KW-1185">Reference proteome</keyword>
<evidence type="ECO:0000313" key="5">
    <source>
        <dbReference type="Proteomes" id="UP000264217"/>
    </source>
</evidence>
<dbReference type="OrthoDB" id="795853at2"/>
<dbReference type="PANTHER" id="PTHR44591">
    <property type="entry name" value="STRESS RESPONSE REGULATOR PROTEIN 1"/>
    <property type="match status" value="1"/>
</dbReference>
<dbReference type="PROSITE" id="PS50110">
    <property type="entry name" value="RESPONSE_REGULATORY"/>
    <property type="match status" value="1"/>
</dbReference>
<dbReference type="GO" id="GO:0000160">
    <property type="term" value="P:phosphorelay signal transduction system"/>
    <property type="evidence" value="ECO:0007669"/>
    <property type="project" value="InterPro"/>
</dbReference>
<dbReference type="AlphaFoldDB" id="A0A372NXG3"/>
<evidence type="ECO:0000256" key="1">
    <source>
        <dbReference type="ARBA" id="ARBA00022553"/>
    </source>
</evidence>
<dbReference type="Proteomes" id="UP000264217">
    <property type="component" value="Unassembled WGS sequence"/>
</dbReference>
<sequence length="128" mass="14189">MNKRILIIDDRSEVLDIVQEVLMYEGFEVDTAPNAKDVLDLITRRRPDLILIDYSLGDPDGGAVCALIKNSVSSARLPVIIFSAYSDKGLKPGSFGCEDFISKPFNIDELINKVKLHSRSSTLFTKNG</sequence>
<proteinExistence type="predicted"/>
<dbReference type="InterPro" id="IPR011006">
    <property type="entry name" value="CheY-like_superfamily"/>
</dbReference>
<dbReference type="InterPro" id="IPR001789">
    <property type="entry name" value="Sig_transdc_resp-reg_receiver"/>
</dbReference>
<organism evidence="4 5">
    <name type="scientific">Mucilaginibacter conchicola</name>
    <dbReference type="NCBI Taxonomy" id="2303333"/>
    <lineage>
        <taxon>Bacteria</taxon>
        <taxon>Pseudomonadati</taxon>
        <taxon>Bacteroidota</taxon>
        <taxon>Sphingobacteriia</taxon>
        <taxon>Sphingobacteriales</taxon>
        <taxon>Sphingobacteriaceae</taxon>
        <taxon>Mucilaginibacter</taxon>
    </lineage>
</organism>
<evidence type="ECO:0000259" key="3">
    <source>
        <dbReference type="PROSITE" id="PS50110"/>
    </source>
</evidence>